<evidence type="ECO:0000256" key="1">
    <source>
        <dbReference type="ARBA" id="ARBA00022679"/>
    </source>
</evidence>
<proteinExistence type="predicted"/>
<sequence length="461" mass="50481">MKDDPKVEVIESTLIFPAEKQNETTVALSILDATVAHFAPCAAVWYFDAPSEESGGSNWPSDLQESLRVILSTFPQFAGDLKKVKHVPGGDHTQRYGRLQLTFGAATDPGVGFSIARCPLSLDELVPSPAQRKAPELHCWNLSCSATCFLSEFPMSPPSVVLGSQNTVPSIIAHPLADAHALAIFMHRWSYEHSLIFVDAPTITPSSSFSFSDNSQPPTFNPQLLDACAAGDIDAAFPVDTILEKSRSLPSSRYDWFWPPPDGDPDQHLPPGLTRSMVISPGNQMPKADWDRTARVSHTKLHFSAAHIQRFWEAAGPSVSRHDAILAHVWSAVNRARGLSTDDQDVSLHISFGVRRRLGLPSSFMGSPILNTSVKMAGKDVSGFAARDVADKIHGTVALYTEDALKARLHDLCFECAPQRFGRHIWAPDMCYLQAGHIYICMRLSLEGVTGNLDTLSLLCR</sequence>
<dbReference type="PANTHER" id="PTHR31642">
    <property type="entry name" value="TRICHOTHECENE 3-O-ACETYLTRANSFERASE"/>
    <property type="match status" value="1"/>
</dbReference>
<dbReference type="EMBL" id="JBFXLS010000001">
    <property type="protein sequence ID" value="KAL2834903.1"/>
    <property type="molecule type" value="Genomic_DNA"/>
</dbReference>
<dbReference type="InterPro" id="IPR023213">
    <property type="entry name" value="CAT-like_dom_sf"/>
</dbReference>
<gene>
    <name evidence="2" type="ORF">BDW59DRAFT_155723</name>
</gene>
<dbReference type="Pfam" id="PF02458">
    <property type="entry name" value="Transferase"/>
    <property type="match status" value="1"/>
</dbReference>
<evidence type="ECO:0008006" key="4">
    <source>
        <dbReference type="Google" id="ProtNLM"/>
    </source>
</evidence>
<dbReference type="Gene3D" id="3.30.559.10">
    <property type="entry name" value="Chloramphenicol acetyltransferase-like domain"/>
    <property type="match status" value="2"/>
</dbReference>
<keyword evidence="3" id="KW-1185">Reference proteome</keyword>
<dbReference type="InterPro" id="IPR050317">
    <property type="entry name" value="Plant_Fungal_Acyltransferase"/>
</dbReference>
<comment type="caution">
    <text evidence="2">The sequence shown here is derived from an EMBL/GenBank/DDBJ whole genome shotgun (WGS) entry which is preliminary data.</text>
</comment>
<keyword evidence="1" id="KW-0808">Transferase</keyword>
<evidence type="ECO:0000313" key="3">
    <source>
        <dbReference type="Proteomes" id="UP001610335"/>
    </source>
</evidence>
<evidence type="ECO:0000313" key="2">
    <source>
        <dbReference type="EMBL" id="KAL2834903.1"/>
    </source>
</evidence>
<reference evidence="2 3" key="1">
    <citation type="submission" date="2024-07" db="EMBL/GenBank/DDBJ databases">
        <title>Section-level genome sequencing and comparative genomics of Aspergillus sections Usti and Cavernicolus.</title>
        <authorList>
            <consortium name="Lawrence Berkeley National Laboratory"/>
            <person name="Nybo J.L."/>
            <person name="Vesth T.C."/>
            <person name="Theobald S."/>
            <person name="Frisvad J.C."/>
            <person name="Larsen T.O."/>
            <person name="Kjaerboelling I."/>
            <person name="Rothschild-Mancinelli K."/>
            <person name="Lyhne E.K."/>
            <person name="Kogle M.E."/>
            <person name="Barry K."/>
            <person name="Clum A."/>
            <person name="Na H."/>
            <person name="Ledsgaard L."/>
            <person name="Lin J."/>
            <person name="Lipzen A."/>
            <person name="Kuo A."/>
            <person name="Riley R."/>
            <person name="Mondo S."/>
            <person name="LaButti K."/>
            <person name="Haridas S."/>
            <person name="Pangalinan J."/>
            <person name="Salamov A.A."/>
            <person name="Simmons B.A."/>
            <person name="Magnuson J.K."/>
            <person name="Chen J."/>
            <person name="Drula E."/>
            <person name="Henrissat B."/>
            <person name="Wiebenga A."/>
            <person name="Lubbers R.J."/>
            <person name="Gomes A.C."/>
            <person name="Makela M.R."/>
            <person name="Stajich J."/>
            <person name="Grigoriev I.V."/>
            <person name="Mortensen U.H."/>
            <person name="De vries R.P."/>
            <person name="Baker S.E."/>
            <person name="Andersen M.R."/>
        </authorList>
    </citation>
    <scope>NUCLEOTIDE SEQUENCE [LARGE SCALE GENOMIC DNA]</scope>
    <source>
        <strain evidence="2 3">CBS 600.67</strain>
    </source>
</reference>
<protein>
    <recommendedName>
        <fullName evidence="4">Transferase family-domain-containing protein</fullName>
    </recommendedName>
</protein>
<dbReference type="Proteomes" id="UP001610335">
    <property type="component" value="Unassembled WGS sequence"/>
</dbReference>
<accession>A0ABR4J4C7</accession>
<dbReference type="PANTHER" id="PTHR31642:SF310">
    <property type="entry name" value="FATTY ALCOHOL:CAFFEOYL-COA ACYLTRANSFERASE"/>
    <property type="match status" value="1"/>
</dbReference>
<name>A0ABR4J4C7_9EURO</name>
<organism evidence="2 3">
    <name type="scientific">Aspergillus cavernicola</name>
    <dbReference type="NCBI Taxonomy" id="176166"/>
    <lineage>
        <taxon>Eukaryota</taxon>
        <taxon>Fungi</taxon>
        <taxon>Dikarya</taxon>
        <taxon>Ascomycota</taxon>
        <taxon>Pezizomycotina</taxon>
        <taxon>Eurotiomycetes</taxon>
        <taxon>Eurotiomycetidae</taxon>
        <taxon>Eurotiales</taxon>
        <taxon>Aspergillaceae</taxon>
        <taxon>Aspergillus</taxon>
        <taxon>Aspergillus subgen. Nidulantes</taxon>
    </lineage>
</organism>